<dbReference type="Proteomes" id="UP000298347">
    <property type="component" value="Unassembled WGS sequence"/>
</dbReference>
<dbReference type="Pfam" id="PF20317">
    <property type="entry name" value="HTH_60"/>
    <property type="match status" value="1"/>
</dbReference>
<dbReference type="AlphaFoldDB" id="A0A4Z0GL77"/>
<evidence type="ECO:0000313" key="1">
    <source>
        <dbReference type="EMBL" id="TGA97485.1"/>
    </source>
</evidence>
<gene>
    <name evidence="1" type="ORF">E4665_11590</name>
</gene>
<protein>
    <submittedName>
        <fullName evidence="1">Uncharacterized protein</fullName>
    </submittedName>
</protein>
<dbReference type="InterPro" id="IPR046930">
    <property type="entry name" value="HTH_60"/>
</dbReference>
<keyword evidence="2" id="KW-1185">Reference proteome</keyword>
<accession>A0A4Z0GL77</accession>
<evidence type="ECO:0000313" key="2">
    <source>
        <dbReference type="Proteomes" id="UP000298347"/>
    </source>
</evidence>
<dbReference type="OrthoDB" id="1905921at2"/>
<comment type="caution">
    <text evidence="1">The sequence shown here is derived from an EMBL/GenBank/DDBJ whole genome shotgun (WGS) entry which is preliminary data.</text>
</comment>
<organism evidence="1 2">
    <name type="scientific">Sporolactobacillus shoreae</name>
    <dbReference type="NCBI Taxonomy" id="1465501"/>
    <lineage>
        <taxon>Bacteria</taxon>
        <taxon>Bacillati</taxon>
        <taxon>Bacillota</taxon>
        <taxon>Bacilli</taxon>
        <taxon>Bacillales</taxon>
        <taxon>Sporolactobacillaceae</taxon>
        <taxon>Sporolactobacillus</taxon>
    </lineage>
</organism>
<reference evidence="1 2" key="1">
    <citation type="journal article" date="2015" name="Int. J. Syst. Evol. Microbiol.">
        <title>Sporolactobacillus shoreae sp. nov. and Sporolactobacillus spathodeae sp. nov., two spore-forming lactic acid bacteria isolated from tree barks in Thailand.</title>
        <authorList>
            <person name="Thamacharoensuk T."/>
            <person name="Kitahara M."/>
            <person name="Ohkuma M."/>
            <person name="Thongchul N."/>
            <person name="Tanasupawat S."/>
        </authorList>
    </citation>
    <scope>NUCLEOTIDE SEQUENCE [LARGE SCALE GENOMIC DNA]</scope>
    <source>
        <strain evidence="1 2">BK92</strain>
    </source>
</reference>
<sequence>MEGLKLLHINENSRDGLVDAIHQMEKNDKISLKTLSKITKISLPLLEGYVSGKIGYQEFQHSISRDDFDYLGDIVGMFAFKSGITEDERVKGIIEALTDFFDLSLETIAVYADLKFEEIQSFMNDQQSLSFEKKYKLSTAVIFLHFMFKRTQMEPR</sequence>
<proteinExistence type="predicted"/>
<name>A0A4Z0GL77_9BACL</name>
<dbReference type="RefSeq" id="WP_135348951.1">
    <property type="nucleotide sequence ID" value="NZ_SRJD01000013.1"/>
</dbReference>
<dbReference type="EMBL" id="SRJD01000013">
    <property type="protein sequence ID" value="TGA97485.1"/>
    <property type="molecule type" value="Genomic_DNA"/>
</dbReference>